<sequence length="387" mass="42227">SLDIPSQDLTYGKNVLGSDRIFDALGAHYAAHFRPLEPVRHSHIASSNGLSPLLAHLAAVTADVGDAWLMSAPYYYGFNADLKTASQVDIASVSVPVDKVGTLAEVEALDAEMRRRTKDDKAAKVTTVLLANPHNPLGFAYSREVILEYAKLAQRWNLYLVVDEIYALSVFDASDYADPAPFTSILSIDVAAEAQCDPSRVIQLYGVAKDFGANGLRAGIAVIQHNEQLMAALAGRAMEFRMGSPTDSLWSALLTSPELPAYLSLNRRALSRAYAFCTAWLRAQALPYTPAHAGHFVLVDWRAHVDKVELQDGDGLSAFAKEFAFLEQLVAGGVYLGPGFSYAVDEPGFFRMTFSLRRHELVLALERLETLCGLPAKARELDGQHPS</sequence>
<dbReference type="InterPro" id="IPR015421">
    <property type="entry name" value="PyrdxlP-dep_Trfase_major"/>
</dbReference>
<dbReference type="InterPro" id="IPR015422">
    <property type="entry name" value="PyrdxlP-dep_Trfase_small"/>
</dbReference>
<proteinExistence type="inferred from homology"/>
<dbReference type="PANTHER" id="PTHR43795:SF39">
    <property type="entry name" value="AMINOTRANSFERASE CLASS I_CLASSII DOMAIN-CONTAINING PROTEIN"/>
    <property type="match status" value="1"/>
</dbReference>
<evidence type="ECO:0000313" key="4">
    <source>
        <dbReference type="EMBL" id="TNY18623.1"/>
    </source>
</evidence>
<keyword evidence="5" id="KW-1185">Reference proteome</keyword>
<evidence type="ECO:0000256" key="2">
    <source>
        <dbReference type="ARBA" id="ARBA00022898"/>
    </source>
</evidence>
<organism evidence="4 5">
    <name type="scientific">Rhodotorula diobovata</name>
    <dbReference type="NCBI Taxonomy" id="5288"/>
    <lineage>
        <taxon>Eukaryota</taxon>
        <taxon>Fungi</taxon>
        <taxon>Dikarya</taxon>
        <taxon>Basidiomycota</taxon>
        <taxon>Pucciniomycotina</taxon>
        <taxon>Microbotryomycetes</taxon>
        <taxon>Sporidiobolales</taxon>
        <taxon>Sporidiobolaceae</taxon>
        <taxon>Rhodotorula</taxon>
    </lineage>
</organism>
<evidence type="ECO:0000256" key="1">
    <source>
        <dbReference type="ARBA" id="ARBA00007441"/>
    </source>
</evidence>
<dbReference type="AlphaFoldDB" id="A0A5C5FP87"/>
<gene>
    <name evidence="4" type="ORF">DMC30DRAFT_425833</name>
</gene>
<dbReference type="SUPFAM" id="SSF53383">
    <property type="entry name" value="PLP-dependent transferases"/>
    <property type="match status" value="1"/>
</dbReference>
<evidence type="ECO:0000259" key="3">
    <source>
        <dbReference type="Pfam" id="PF00155"/>
    </source>
</evidence>
<dbReference type="Gene3D" id="3.90.1150.10">
    <property type="entry name" value="Aspartate Aminotransferase, domain 1"/>
    <property type="match status" value="1"/>
</dbReference>
<dbReference type="Pfam" id="PF00155">
    <property type="entry name" value="Aminotran_1_2"/>
    <property type="match status" value="1"/>
</dbReference>
<feature type="domain" description="Aminotransferase class I/classII large" evidence="3">
    <location>
        <begin position="39"/>
        <end position="368"/>
    </location>
</feature>
<dbReference type="CDD" id="cd00609">
    <property type="entry name" value="AAT_like"/>
    <property type="match status" value="1"/>
</dbReference>
<dbReference type="Gene3D" id="3.40.640.10">
    <property type="entry name" value="Type I PLP-dependent aspartate aminotransferase-like (Major domain)"/>
    <property type="match status" value="1"/>
</dbReference>
<dbReference type="InterPro" id="IPR004839">
    <property type="entry name" value="Aminotransferase_I/II_large"/>
</dbReference>
<keyword evidence="4" id="KW-0808">Transferase</keyword>
<dbReference type="PROSITE" id="PS00105">
    <property type="entry name" value="AA_TRANSFER_CLASS_1"/>
    <property type="match status" value="1"/>
</dbReference>
<dbReference type="PRINTS" id="PR00753">
    <property type="entry name" value="ACCSYNTHASE"/>
</dbReference>
<protein>
    <submittedName>
        <fullName evidence="4">PLP-dependent transferase</fullName>
    </submittedName>
</protein>
<reference evidence="4 5" key="1">
    <citation type="submission" date="2019-03" db="EMBL/GenBank/DDBJ databases">
        <title>Rhodosporidium diobovatum UCD-FST 08-225 genome sequencing, assembly, and annotation.</title>
        <authorList>
            <person name="Fakankun I.U."/>
            <person name="Fristensky B."/>
            <person name="Levin D.B."/>
        </authorList>
    </citation>
    <scope>NUCLEOTIDE SEQUENCE [LARGE SCALE GENOMIC DNA]</scope>
    <source>
        <strain evidence="4 5">UCD-FST 08-225</strain>
    </source>
</reference>
<keyword evidence="2" id="KW-0663">Pyridoxal phosphate</keyword>
<dbReference type="PANTHER" id="PTHR43795">
    <property type="entry name" value="BIFUNCTIONAL ASPARTATE AMINOTRANSFERASE AND GLUTAMATE/ASPARTATE-PREPHENATE AMINOTRANSFERASE-RELATED"/>
    <property type="match status" value="1"/>
</dbReference>
<dbReference type="GO" id="GO:0008483">
    <property type="term" value="F:transaminase activity"/>
    <property type="evidence" value="ECO:0007669"/>
    <property type="project" value="TreeGrafter"/>
</dbReference>
<name>A0A5C5FP87_9BASI</name>
<comment type="similarity">
    <text evidence="1">Belongs to the class-I pyridoxal-phosphate-dependent aminotransferase family.</text>
</comment>
<dbReference type="Proteomes" id="UP000311382">
    <property type="component" value="Unassembled WGS sequence"/>
</dbReference>
<dbReference type="GO" id="GO:0006520">
    <property type="term" value="P:amino acid metabolic process"/>
    <property type="evidence" value="ECO:0007669"/>
    <property type="project" value="TreeGrafter"/>
</dbReference>
<dbReference type="STRING" id="5288.A0A5C5FP87"/>
<feature type="non-terminal residue" evidence="4">
    <location>
        <position position="1"/>
    </location>
</feature>
<dbReference type="EMBL" id="SOZI01000129">
    <property type="protein sequence ID" value="TNY18623.1"/>
    <property type="molecule type" value="Genomic_DNA"/>
</dbReference>
<dbReference type="OrthoDB" id="7042322at2759"/>
<comment type="caution">
    <text evidence="4">The sequence shown here is derived from an EMBL/GenBank/DDBJ whole genome shotgun (WGS) entry which is preliminary data.</text>
</comment>
<evidence type="ECO:0000313" key="5">
    <source>
        <dbReference type="Proteomes" id="UP000311382"/>
    </source>
</evidence>
<accession>A0A5C5FP87</accession>
<dbReference type="InterPro" id="IPR004838">
    <property type="entry name" value="NHTrfase_class1_PyrdxlP-BS"/>
</dbReference>
<dbReference type="InterPro" id="IPR050478">
    <property type="entry name" value="Ethylene_sulfur-biosynth"/>
</dbReference>
<dbReference type="GO" id="GO:0030170">
    <property type="term" value="F:pyridoxal phosphate binding"/>
    <property type="evidence" value="ECO:0007669"/>
    <property type="project" value="InterPro"/>
</dbReference>
<dbReference type="InterPro" id="IPR015424">
    <property type="entry name" value="PyrdxlP-dep_Trfase"/>
</dbReference>